<evidence type="ECO:0000256" key="4">
    <source>
        <dbReference type="ARBA" id="ARBA00022929"/>
    </source>
</evidence>
<feature type="domain" description="N-acetyltransferase" evidence="6">
    <location>
        <begin position="11"/>
        <end position="178"/>
    </location>
</feature>
<dbReference type="PROSITE" id="PS51187">
    <property type="entry name" value="AUTOINDUCER_SYNTH_2"/>
    <property type="match status" value="1"/>
</dbReference>
<keyword evidence="4 5" id="KW-0071">Autoinducer synthesis</keyword>
<dbReference type="PANTHER" id="PTHR39322:SF1">
    <property type="entry name" value="ISOVALERYL-HOMOSERINE LACTONE SYNTHASE"/>
    <property type="match status" value="1"/>
</dbReference>
<evidence type="ECO:0000256" key="3">
    <source>
        <dbReference type="ARBA" id="ARBA00022691"/>
    </source>
</evidence>
<accession>A0A1C3UUU7</accession>
<sequence>MGVFMIHAVSAVNRHLYEDVIEQHFRLRHDIFVEERRWETLRRPDGREIDSYDDEDTVYLLALEGRRVVGGHRLYPTTKPSMMSEVFPHLAAVRGWPADPLVWEWSRYFVVRDRRDGALNLQLMAAVQEFCLDQGIAQVSAIMETWWLPRFHEAGFVVTPLGLPALVENAWTMAATIDIRRETLDALHHRIGTASVVQQDGPRLDAIARANLCGHVAAQRKSA</sequence>
<reference evidence="7 8" key="1">
    <citation type="submission" date="2016-08" db="EMBL/GenBank/DDBJ databases">
        <authorList>
            <person name="Seilhamer J.J."/>
        </authorList>
    </citation>
    <scope>NUCLEOTIDE SEQUENCE [LARGE SCALE GENOMIC DNA]</scope>
    <source>
        <strain evidence="7 8">CCBAU 10071</strain>
    </source>
</reference>
<dbReference type="PRINTS" id="PR01549">
    <property type="entry name" value="AUTOINDCRSYN"/>
</dbReference>
<dbReference type="Pfam" id="PF00765">
    <property type="entry name" value="Autoind_synth"/>
    <property type="match status" value="1"/>
</dbReference>
<keyword evidence="1 5" id="KW-0673">Quorum sensing</keyword>
<proteinExistence type="inferred from homology"/>
<evidence type="ECO:0000256" key="2">
    <source>
        <dbReference type="ARBA" id="ARBA00022679"/>
    </source>
</evidence>
<dbReference type="Proteomes" id="UP000183174">
    <property type="component" value="Unassembled WGS sequence"/>
</dbReference>
<dbReference type="EMBL" id="FMAE01000002">
    <property type="protein sequence ID" value="SCB19219.1"/>
    <property type="molecule type" value="Genomic_DNA"/>
</dbReference>
<dbReference type="GO" id="GO:0016747">
    <property type="term" value="F:acyltransferase activity, transferring groups other than amino-acyl groups"/>
    <property type="evidence" value="ECO:0007669"/>
    <property type="project" value="InterPro"/>
</dbReference>
<name>A0A1C3UUU7_9BRAD</name>
<evidence type="ECO:0000313" key="7">
    <source>
        <dbReference type="EMBL" id="SCB19219.1"/>
    </source>
</evidence>
<dbReference type="InterPro" id="IPR000182">
    <property type="entry name" value="GNAT_dom"/>
</dbReference>
<dbReference type="InterPro" id="IPR016181">
    <property type="entry name" value="Acyl_CoA_acyltransferase"/>
</dbReference>
<evidence type="ECO:0000256" key="5">
    <source>
        <dbReference type="PROSITE-ProRule" id="PRU00533"/>
    </source>
</evidence>
<dbReference type="SUPFAM" id="SSF55729">
    <property type="entry name" value="Acyl-CoA N-acyltransferases (Nat)"/>
    <property type="match status" value="1"/>
</dbReference>
<organism evidence="7 8">
    <name type="scientific">Bradyrhizobium yuanmingense</name>
    <dbReference type="NCBI Taxonomy" id="108015"/>
    <lineage>
        <taxon>Bacteria</taxon>
        <taxon>Pseudomonadati</taxon>
        <taxon>Pseudomonadota</taxon>
        <taxon>Alphaproteobacteria</taxon>
        <taxon>Hyphomicrobiales</taxon>
        <taxon>Nitrobacteraceae</taxon>
        <taxon>Bradyrhizobium</taxon>
    </lineage>
</organism>
<dbReference type="PROSITE" id="PS51186">
    <property type="entry name" value="GNAT"/>
    <property type="match status" value="1"/>
</dbReference>
<gene>
    <name evidence="7" type="ORF">GA0061099_1002718</name>
</gene>
<keyword evidence="2" id="KW-0808">Transferase</keyword>
<dbReference type="PANTHER" id="PTHR39322">
    <property type="entry name" value="ACYL-HOMOSERINE-LACTONE SYNTHASE"/>
    <property type="match status" value="1"/>
</dbReference>
<evidence type="ECO:0000313" key="8">
    <source>
        <dbReference type="Proteomes" id="UP000183174"/>
    </source>
</evidence>
<keyword evidence="3" id="KW-0949">S-adenosyl-L-methionine</keyword>
<protein>
    <submittedName>
        <fullName evidence="7">Acyl-homoserine lactone synthase</fullName>
    </submittedName>
</protein>
<dbReference type="AlphaFoldDB" id="A0A1C3UUU7"/>
<evidence type="ECO:0000259" key="6">
    <source>
        <dbReference type="PROSITE" id="PS51186"/>
    </source>
</evidence>
<comment type="similarity">
    <text evidence="5">Belongs to the autoinducer synthase family.</text>
</comment>
<dbReference type="GO" id="GO:0007165">
    <property type="term" value="P:signal transduction"/>
    <property type="evidence" value="ECO:0007669"/>
    <property type="project" value="TreeGrafter"/>
</dbReference>
<dbReference type="InterPro" id="IPR001690">
    <property type="entry name" value="Autoind_synthase"/>
</dbReference>
<evidence type="ECO:0000256" key="1">
    <source>
        <dbReference type="ARBA" id="ARBA00022654"/>
    </source>
</evidence>
<dbReference type="GO" id="GO:0009372">
    <property type="term" value="P:quorum sensing"/>
    <property type="evidence" value="ECO:0007669"/>
    <property type="project" value="UniProtKB-UniRule"/>
</dbReference>
<dbReference type="Gene3D" id="3.40.630.30">
    <property type="match status" value="1"/>
</dbReference>